<evidence type="ECO:0000256" key="5">
    <source>
        <dbReference type="ARBA" id="ARBA00022840"/>
    </source>
</evidence>
<evidence type="ECO:0000313" key="8">
    <source>
        <dbReference type="EMBL" id="MDW5596798.1"/>
    </source>
</evidence>
<dbReference type="PROSITE" id="PS50893">
    <property type="entry name" value="ABC_TRANSPORTER_2"/>
    <property type="match status" value="1"/>
</dbReference>
<feature type="domain" description="ABC transporter" evidence="7">
    <location>
        <begin position="8"/>
        <end position="219"/>
    </location>
</feature>
<keyword evidence="6" id="KW-0046">Antibiotic resistance</keyword>
<dbReference type="PANTHER" id="PTHR42711:SF5">
    <property type="entry name" value="ABC TRANSPORTER ATP-BINDING PROTEIN NATA"/>
    <property type="match status" value="1"/>
</dbReference>
<dbReference type="RefSeq" id="WP_318599232.1">
    <property type="nucleotide sequence ID" value="NZ_JAWSTH010000065.1"/>
</dbReference>
<dbReference type="SUPFAM" id="SSF52540">
    <property type="entry name" value="P-loop containing nucleoside triphosphate hydrolases"/>
    <property type="match status" value="1"/>
</dbReference>
<dbReference type="Pfam" id="PF00005">
    <property type="entry name" value="ABC_tran"/>
    <property type="match status" value="1"/>
</dbReference>
<dbReference type="Gene3D" id="3.40.50.300">
    <property type="entry name" value="P-loop containing nucleotide triphosphate hydrolases"/>
    <property type="match status" value="1"/>
</dbReference>
<evidence type="ECO:0000256" key="6">
    <source>
        <dbReference type="ARBA" id="ARBA00023251"/>
    </source>
</evidence>
<reference evidence="9" key="1">
    <citation type="submission" date="2023-07" db="EMBL/GenBank/DDBJ databases">
        <title>Conexibacter stalactiti sp. nov., isolated from stalactites in a lava cave and emended description of the genus Conexibacter.</title>
        <authorList>
            <person name="Lee S.D."/>
        </authorList>
    </citation>
    <scope>NUCLEOTIDE SEQUENCE [LARGE SCALE GENOMIC DNA]</scope>
    <source>
        <strain evidence="9">KCTC 39840</strain>
    </source>
</reference>
<reference evidence="8 9" key="2">
    <citation type="submission" date="2023-10" db="EMBL/GenBank/DDBJ databases">
        <authorList>
            <person name="Han X.F."/>
        </authorList>
    </citation>
    <scope>NUCLEOTIDE SEQUENCE [LARGE SCALE GENOMIC DNA]</scope>
    <source>
        <strain evidence="8 9">KCTC 39840</strain>
    </source>
</reference>
<evidence type="ECO:0000313" key="9">
    <source>
        <dbReference type="Proteomes" id="UP001284601"/>
    </source>
</evidence>
<comment type="subcellular location">
    <subcellularLocation>
        <location evidence="1">Cell membrane</location>
        <topology evidence="1">Peripheral membrane protein</topology>
    </subcellularLocation>
</comment>
<dbReference type="PANTHER" id="PTHR42711">
    <property type="entry name" value="ABC TRANSPORTER ATP-BINDING PROTEIN"/>
    <property type="match status" value="1"/>
</dbReference>
<dbReference type="Proteomes" id="UP001284601">
    <property type="component" value="Unassembled WGS sequence"/>
</dbReference>
<organism evidence="8 9">
    <name type="scientific">Conexibacter stalactiti</name>
    <dbReference type="NCBI Taxonomy" id="1940611"/>
    <lineage>
        <taxon>Bacteria</taxon>
        <taxon>Bacillati</taxon>
        <taxon>Actinomycetota</taxon>
        <taxon>Thermoleophilia</taxon>
        <taxon>Solirubrobacterales</taxon>
        <taxon>Conexibacteraceae</taxon>
        <taxon>Conexibacter</taxon>
    </lineage>
</organism>
<evidence type="ECO:0000256" key="3">
    <source>
        <dbReference type="ARBA" id="ARBA00022448"/>
    </source>
</evidence>
<dbReference type="InterPro" id="IPR027417">
    <property type="entry name" value="P-loop_NTPase"/>
</dbReference>
<gene>
    <name evidence="8" type="ORF">R7226_20800</name>
</gene>
<keyword evidence="4" id="KW-0547">Nucleotide-binding</keyword>
<keyword evidence="9" id="KW-1185">Reference proteome</keyword>
<keyword evidence="5 8" id="KW-0067">ATP-binding</keyword>
<proteinExistence type="inferred from homology"/>
<keyword evidence="3" id="KW-0813">Transport</keyword>
<dbReference type="EMBL" id="JAWSTH010000065">
    <property type="protein sequence ID" value="MDW5596798.1"/>
    <property type="molecule type" value="Genomic_DNA"/>
</dbReference>
<dbReference type="GO" id="GO:0005524">
    <property type="term" value="F:ATP binding"/>
    <property type="evidence" value="ECO:0007669"/>
    <property type="project" value="UniProtKB-KW"/>
</dbReference>
<evidence type="ECO:0000259" key="7">
    <source>
        <dbReference type="PROSITE" id="PS50893"/>
    </source>
</evidence>
<name>A0ABU4HU22_9ACTN</name>
<comment type="similarity">
    <text evidence="2">Belongs to the ABC transporter superfamily.</text>
</comment>
<evidence type="ECO:0000256" key="1">
    <source>
        <dbReference type="ARBA" id="ARBA00004202"/>
    </source>
</evidence>
<dbReference type="InterPro" id="IPR050763">
    <property type="entry name" value="ABC_transporter_ATP-binding"/>
</dbReference>
<accession>A0ABU4HU22</accession>
<evidence type="ECO:0000256" key="2">
    <source>
        <dbReference type="ARBA" id="ARBA00005417"/>
    </source>
</evidence>
<sequence length="220" mass="22715">MAHAGVPIVVQQLGVDGARGAVFAGVELEAAPGQLVAIAGPGGSGRTSLLLTLAGRMRPTHGSAEVGGRRLPQEAKAVRRLVTVARATGAVELQDRWTVQEAVDLQEVLRGHRIDAREAAATLDLCGITARGDERIEDLHPAQRTRLAVALAWFEGPPATVADDVDQGTNTLTEAGIWQVLRGLADRGTTVLASTADATAATGIADVVVTLRHPSGPGAP</sequence>
<protein>
    <submittedName>
        <fullName evidence="8">ATP-binding cassette domain-containing protein</fullName>
    </submittedName>
</protein>
<evidence type="ECO:0000256" key="4">
    <source>
        <dbReference type="ARBA" id="ARBA00022741"/>
    </source>
</evidence>
<comment type="caution">
    <text evidence="8">The sequence shown here is derived from an EMBL/GenBank/DDBJ whole genome shotgun (WGS) entry which is preliminary data.</text>
</comment>
<dbReference type="InterPro" id="IPR003439">
    <property type="entry name" value="ABC_transporter-like_ATP-bd"/>
</dbReference>